<dbReference type="SMART" id="SM00939">
    <property type="entry name" value="PepX_C"/>
    <property type="match status" value="1"/>
</dbReference>
<protein>
    <recommendedName>
        <fullName evidence="2">Xaa-Pro dipeptidyl-peptidase C-terminal domain-containing protein</fullName>
    </recommendedName>
</protein>
<evidence type="ECO:0000313" key="4">
    <source>
        <dbReference type="Proteomes" id="UP000251205"/>
    </source>
</evidence>
<dbReference type="SUPFAM" id="SSF53474">
    <property type="entry name" value="alpha/beta-Hydrolases"/>
    <property type="match status" value="1"/>
</dbReference>
<dbReference type="Pfam" id="PF08530">
    <property type="entry name" value="PepX_C"/>
    <property type="match status" value="1"/>
</dbReference>
<dbReference type="AlphaFoldDB" id="A0A329YGL2"/>
<evidence type="ECO:0000259" key="2">
    <source>
        <dbReference type="SMART" id="SM00939"/>
    </source>
</evidence>
<dbReference type="Pfam" id="PF02129">
    <property type="entry name" value="Peptidase_S15"/>
    <property type="match status" value="1"/>
</dbReference>
<dbReference type="InterPro" id="IPR000383">
    <property type="entry name" value="Xaa-Pro-like_dom"/>
</dbReference>
<accession>A0A329YGL2</accession>
<dbReference type="EMBL" id="QMKK01000030">
    <property type="protein sequence ID" value="RAX41324.1"/>
    <property type="molecule type" value="Genomic_DNA"/>
</dbReference>
<reference evidence="3 4" key="1">
    <citation type="submission" date="2018-06" db="EMBL/GenBank/DDBJ databases">
        <title>Whole Genome Sequence of an efficient microsymbiont, Rhizobium tropici.</title>
        <authorList>
            <person name="Srinivasan R."/>
            <person name="Singh H.V."/>
            <person name="Srivastava R."/>
            <person name="Kumari B."/>
            <person name="Radhakrishna A."/>
        </authorList>
    </citation>
    <scope>NUCLEOTIDE SEQUENCE [LARGE SCALE GENOMIC DNA]</scope>
    <source>
        <strain evidence="3 4">IGFRI Rhizo-19</strain>
    </source>
</reference>
<organism evidence="3 4">
    <name type="scientific">Rhizobium tropici</name>
    <dbReference type="NCBI Taxonomy" id="398"/>
    <lineage>
        <taxon>Bacteria</taxon>
        <taxon>Pseudomonadati</taxon>
        <taxon>Pseudomonadota</taxon>
        <taxon>Alphaproteobacteria</taxon>
        <taxon>Hyphomicrobiales</taxon>
        <taxon>Rhizobiaceae</taxon>
        <taxon>Rhizobium/Agrobacterium group</taxon>
        <taxon>Rhizobium</taxon>
    </lineage>
</organism>
<dbReference type="InterPro" id="IPR005674">
    <property type="entry name" value="CocE/Ser_esterase"/>
</dbReference>
<proteinExistence type="predicted"/>
<evidence type="ECO:0000313" key="3">
    <source>
        <dbReference type="EMBL" id="RAX41324.1"/>
    </source>
</evidence>
<sequence>MLPVREPETIHMAMVDGVELVADLYRPAVAGTFPVLVLRLPYGRKVASAVVLAHPAWYAAQGYLVLVQDVRGRGDSQGSFRVLEDEPEDGARTMALAADLAGGNGQVASYGFSYHGMNQFMALAGAIRAGTRRPDAMAVIMAAWDVRNHWAYEGDAFRLAGGQDWARQMAVENAGRAGDGEMEEALLAAGTLHGEANAVWPSVLRRASPYSHYADWLTDDPAYWRRVSPHAALDGIIPDVPVLHVGGWHDIMLAGTLAAHRAFSEKASRQRLLVGPWTHIPWGRRSGVLDCGPDAGHGVDTEIVAFFDEVLKGRENRSAIVQLYDAGIKGWRDFHALPQPEPAPLFLASSGRAAPTTGDGRLWMAPGEPARDHLLHDPWRPAPSHGLHLDVPPGFAERSLIDDRGDVAVYTSPPLGQPVTLCGAAVLELFLSSDRPSCDLHAVLGMVTPEGMAIAITSGYLHLPNGPPSGTTRLQLRPTMMTVPAGHRLRLSVQAAAFPAFPINPGTGVRPQDARIADALVTTLVLSLGRDLPSRLDLPLITGSALAFQETP</sequence>
<evidence type="ECO:0000256" key="1">
    <source>
        <dbReference type="ARBA" id="ARBA00022801"/>
    </source>
</evidence>
<name>A0A329YGL2_RHITR</name>
<dbReference type="InterPro" id="IPR029058">
    <property type="entry name" value="AB_hydrolase_fold"/>
</dbReference>
<dbReference type="Gene3D" id="2.60.120.260">
    <property type="entry name" value="Galactose-binding domain-like"/>
    <property type="match status" value="1"/>
</dbReference>
<gene>
    <name evidence="3" type="ORF">DQ393_12290</name>
</gene>
<dbReference type="InterPro" id="IPR013736">
    <property type="entry name" value="Xaa-Pro_dipept_C"/>
</dbReference>
<dbReference type="OrthoDB" id="9806163at2"/>
<dbReference type="SUPFAM" id="SSF49785">
    <property type="entry name" value="Galactose-binding domain-like"/>
    <property type="match status" value="1"/>
</dbReference>
<dbReference type="NCBIfam" id="TIGR00976">
    <property type="entry name" value="CocE_NonD"/>
    <property type="match status" value="1"/>
</dbReference>
<dbReference type="Gene3D" id="3.40.50.1820">
    <property type="entry name" value="alpha/beta hydrolase"/>
    <property type="match status" value="1"/>
</dbReference>
<dbReference type="GO" id="GO:0008239">
    <property type="term" value="F:dipeptidyl-peptidase activity"/>
    <property type="evidence" value="ECO:0007669"/>
    <property type="project" value="InterPro"/>
</dbReference>
<dbReference type="InterPro" id="IPR008979">
    <property type="entry name" value="Galactose-bd-like_sf"/>
</dbReference>
<comment type="caution">
    <text evidence="3">The sequence shown here is derived from an EMBL/GenBank/DDBJ whole genome shotgun (WGS) entry which is preliminary data.</text>
</comment>
<feature type="domain" description="Xaa-Pro dipeptidyl-peptidase C-terminal" evidence="2">
    <location>
        <begin position="304"/>
        <end position="537"/>
    </location>
</feature>
<dbReference type="Proteomes" id="UP000251205">
    <property type="component" value="Unassembled WGS sequence"/>
</dbReference>
<dbReference type="RefSeq" id="WP_112342054.1">
    <property type="nucleotide sequence ID" value="NZ_QMKK01000030.1"/>
</dbReference>
<dbReference type="Gene3D" id="1.10.3020.10">
    <property type="entry name" value="alpha-amino acid ester hydrolase ( Helical cap domain)"/>
    <property type="match status" value="1"/>
</dbReference>
<keyword evidence="1" id="KW-0378">Hydrolase</keyword>